<dbReference type="EMBL" id="CASHTH010003771">
    <property type="protein sequence ID" value="CAI8049044.1"/>
    <property type="molecule type" value="Genomic_DNA"/>
</dbReference>
<accession>A0AA35X9C0</accession>
<keyword evidence="4" id="KW-1185">Reference proteome</keyword>
<dbReference type="InterPro" id="IPR011029">
    <property type="entry name" value="DEATH-like_dom_sf"/>
</dbReference>
<evidence type="ECO:0008006" key="5">
    <source>
        <dbReference type="Google" id="ProtNLM"/>
    </source>
</evidence>
<evidence type="ECO:0000259" key="2">
    <source>
        <dbReference type="PROSITE" id="PS51145"/>
    </source>
</evidence>
<evidence type="ECO:0000313" key="4">
    <source>
        <dbReference type="Proteomes" id="UP001174909"/>
    </source>
</evidence>
<dbReference type="Gene3D" id="2.60.220.30">
    <property type="match status" value="1"/>
</dbReference>
<feature type="non-terminal residue" evidence="3">
    <location>
        <position position="468"/>
    </location>
</feature>
<dbReference type="AlphaFoldDB" id="A0AA35X9C0"/>
<reference evidence="3" key="1">
    <citation type="submission" date="2023-03" db="EMBL/GenBank/DDBJ databases">
        <authorList>
            <person name="Steffen K."/>
            <person name="Cardenas P."/>
        </authorList>
    </citation>
    <scope>NUCLEOTIDE SEQUENCE</scope>
</reference>
<comment type="caution">
    <text evidence="3">The sequence shown here is derived from an EMBL/GenBank/DDBJ whole genome shotgun (WGS) entry which is preliminary data.</text>
</comment>
<organism evidence="3 4">
    <name type="scientific">Geodia barretti</name>
    <name type="common">Barrett's horny sponge</name>
    <dbReference type="NCBI Taxonomy" id="519541"/>
    <lineage>
        <taxon>Eukaryota</taxon>
        <taxon>Metazoa</taxon>
        <taxon>Porifera</taxon>
        <taxon>Demospongiae</taxon>
        <taxon>Heteroscleromorpha</taxon>
        <taxon>Tetractinellida</taxon>
        <taxon>Astrophorina</taxon>
        <taxon>Geodiidae</taxon>
        <taxon>Geodia</taxon>
    </lineage>
</organism>
<dbReference type="Pfam" id="PF00791">
    <property type="entry name" value="ZU5"/>
    <property type="match status" value="1"/>
</dbReference>
<dbReference type="GO" id="GO:0007165">
    <property type="term" value="P:signal transduction"/>
    <property type="evidence" value="ECO:0007669"/>
    <property type="project" value="InterPro"/>
</dbReference>
<feature type="domain" description="ZU5" evidence="2">
    <location>
        <begin position="59"/>
        <end position="193"/>
    </location>
</feature>
<dbReference type="Gene3D" id="1.10.533.10">
    <property type="entry name" value="Death Domain, Fas"/>
    <property type="match status" value="1"/>
</dbReference>
<dbReference type="InterPro" id="IPR000906">
    <property type="entry name" value="ZU5_dom"/>
</dbReference>
<dbReference type="PROSITE" id="PS51145">
    <property type="entry name" value="ZU5"/>
    <property type="match status" value="1"/>
</dbReference>
<evidence type="ECO:0000259" key="1">
    <source>
        <dbReference type="PROSITE" id="PS50017"/>
    </source>
</evidence>
<name>A0AA35X9C0_GEOBA</name>
<dbReference type="Pfam" id="PF00531">
    <property type="entry name" value="Death"/>
    <property type="match status" value="1"/>
</dbReference>
<dbReference type="PROSITE" id="PS50017">
    <property type="entry name" value="DEATH_DOMAIN"/>
    <property type="match status" value="1"/>
</dbReference>
<protein>
    <recommendedName>
        <fullName evidence="5">Death domain-containing protein</fullName>
    </recommendedName>
</protein>
<dbReference type="SUPFAM" id="SSF47986">
    <property type="entry name" value="DEATH domain"/>
    <property type="match status" value="1"/>
</dbReference>
<dbReference type="InterPro" id="IPR000488">
    <property type="entry name" value="Death_dom"/>
</dbReference>
<proteinExistence type="predicted"/>
<dbReference type="Proteomes" id="UP001174909">
    <property type="component" value="Unassembled WGS sequence"/>
</dbReference>
<evidence type="ECO:0000313" key="3">
    <source>
        <dbReference type="EMBL" id="CAI8049044.1"/>
    </source>
</evidence>
<gene>
    <name evidence="3" type="ORF">GBAR_LOCUS27005</name>
</gene>
<feature type="domain" description="Death" evidence="1">
    <location>
        <begin position="389"/>
        <end position="448"/>
    </location>
</feature>
<sequence>LLPFNSSPTTFQIDKYLTPVSTAESQPREAVEAEMEVTDEDVIAKKVVEDIQPTFEVIAEKTVIVTNEEQHVIWEGYGLRLYIPPDSLPEGCSHLELSVNVGLSGEFQLPENAVIVSAVYSFSHHPIESLRQPVTLEMEHCAAASALDNLSVVRANTNSNSFSYVPGGDFTSVKGYAVIKLHSFSRFATFLKKHFRSLLPHSSNEIEYSANIYYTKMLYCHFNFEFFIIQNLSALAKRVEDQISKRVKGNYERGPISNFKFQEDEVSVEIQESCGNGWNMKELTPLEVFKRDVDRFSARKELCTCQVKVWCENEEAPKHLLQRVLIKGAKKQCDFLTVTSPTTCLTKPALPSNTPFSPRSVDTTVFFYVKPKLADLSNELGDLTWSEIKSLAVQLDIDYNELLKIQEQTDQATDRMHQALNIWLKKDPNASWEKVIYALDRVKGKDVLIQTLKEKYLPQSPGLQAGGQ</sequence>